<feature type="domain" description="ABC1 atypical kinase-like" evidence="6">
    <location>
        <begin position="543"/>
        <end position="785"/>
    </location>
</feature>
<feature type="region of interest" description="Disordered" evidence="5">
    <location>
        <begin position="162"/>
        <end position="327"/>
    </location>
</feature>
<dbReference type="InterPro" id="IPR004147">
    <property type="entry name" value="ABC1_dom"/>
</dbReference>
<evidence type="ECO:0000256" key="2">
    <source>
        <dbReference type="ARBA" id="ARBA00022679"/>
    </source>
</evidence>
<feature type="compositionally biased region" description="Basic and acidic residues" evidence="5">
    <location>
        <begin position="282"/>
        <end position="295"/>
    </location>
</feature>
<dbReference type="InterPro" id="IPR034646">
    <property type="entry name" value="ADCK3_dom"/>
</dbReference>
<keyword evidence="7" id="KW-0418">Kinase</keyword>
<evidence type="ECO:0000256" key="5">
    <source>
        <dbReference type="SAM" id="MobiDB-lite"/>
    </source>
</evidence>
<feature type="compositionally biased region" description="Polar residues" evidence="5">
    <location>
        <begin position="237"/>
        <end position="247"/>
    </location>
</feature>
<dbReference type="GO" id="GO:0016301">
    <property type="term" value="F:kinase activity"/>
    <property type="evidence" value="ECO:0007669"/>
    <property type="project" value="UniProtKB-KW"/>
</dbReference>
<feature type="compositionally biased region" description="Low complexity" evidence="5">
    <location>
        <begin position="315"/>
        <end position="327"/>
    </location>
</feature>
<feature type="region of interest" description="Disordered" evidence="5">
    <location>
        <begin position="65"/>
        <end position="104"/>
    </location>
</feature>
<organism evidence="7 8">
    <name type="scientific">Lasallia pustulata</name>
    <dbReference type="NCBI Taxonomy" id="136370"/>
    <lineage>
        <taxon>Eukaryota</taxon>
        <taxon>Fungi</taxon>
        <taxon>Dikarya</taxon>
        <taxon>Ascomycota</taxon>
        <taxon>Pezizomycotina</taxon>
        <taxon>Lecanoromycetes</taxon>
        <taxon>OSLEUM clade</taxon>
        <taxon>Umbilicariomycetidae</taxon>
        <taxon>Umbilicariales</taxon>
        <taxon>Umbilicariaceae</taxon>
        <taxon>Lasallia</taxon>
    </lineage>
</organism>
<dbReference type="PANTHER" id="PTHR43851:SF3">
    <property type="entry name" value="COENZYME Q8"/>
    <property type="match status" value="1"/>
</dbReference>
<feature type="region of interest" description="Disordered" evidence="5">
    <location>
        <begin position="348"/>
        <end position="411"/>
    </location>
</feature>
<sequence>MAGRRILDAAALFNASRAVTSKHVALRIQQLDVYSKTSSLAKAVKGQTDRVTLTVQAASALARRFNGPAPSYSTSTHGPDTATKGGPVHRKDHAGRVQTGGGLKEGLEQDHFYERSDVNSTVDPVPNGELGVKQEESKRHPLPDGSIPPAGSDIAMSNIDEDTFSSRPQTEPVIKPFAEESEVIEKSLEPESSGRPSIPASSKTETQLSAKEANILQRQAEAQIPARTAEPPPTRSAVPQSNASTDAETAELGVGQEQDVFYSPSTTATPVLSALPRVKVPKFTEDTQESDEHVPDQQINQDVFYSSSRRKQEKPAPQAQAVPEQAQLSEDMYADIFHSPRVAKLLGWQGRRKGSPDALELQGAKGTPVDRTDLSGKKDQETFNVRTSAEEAPKPREPSVSPENDKSAMEIQEEDVHELAADLAKDAQTSSSSGGQTQEELERQPPKDPYRMRESRVPSSRLGRLWQYGGLATSMTFGAVGESFRRVTGSAGAGGSLMLSAGNMERLVAKLSRMRGAALKLGQMMSFQDSKMLPAPIHEVLQRVQDSADYMPISQRDKVLASNLGSDWRELFESFDDMPMAAASIGQVHGAVLKSTGQRVAVKVQYPGVADSIDSDLNNLTILLTASRLLPKGLYLDRTIANARTELAWECDYIREAECGKRFRELLKDEQDIFVVPAIIDEASGAQVLTMERMEGVGVTKVQNFTQEQKDWIGTQILRLCLREIAEFKFMQTDPNWTNFLYNSQTQKLELLDFGASREYPSKFIDPYLRILLAASRNERKSVRDLSIQLKYLTGHESQAMLNAHITSVLTLAEPFRDSSPEVYNFQDQTITDRVKGLIPVMVRERLAPPPEETYSLHRKLSGAFLLCARLGSRVRCREMFARAMEKAGIS</sequence>
<dbReference type="PANTHER" id="PTHR43851">
    <property type="match status" value="1"/>
</dbReference>
<accession>A0A1W5D7T0</accession>
<keyword evidence="4" id="KW-0067">ATP-binding</keyword>
<feature type="compositionally biased region" description="Polar residues" evidence="5">
    <location>
        <begin position="199"/>
        <end position="209"/>
    </location>
</feature>
<evidence type="ECO:0000259" key="6">
    <source>
        <dbReference type="Pfam" id="PF03109"/>
    </source>
</evidence>
<evidence type="ECO:0000313" key="7">
    <source>
        <dbReference type="EMBL" id="SLM38982.1"/>
    </source>
</evidence>
<feature type="region of interest" description="Disordered" evidence="5">
    <location>
        <begin position="425"/>
        <end position="458"/>
    </location>
</feature>
<evidence type="ECO:0000313" key="8">
    <source>
        <dbReference type="Proteomes" id="UP000192927"/>
    </source>
</evidence>
<protein>
    <submittedName>
        <fullName evidence="7">Aarf domain-containing kinase</fullName>
    </submittedName>
</protein>
<dbReference type="GO" id="GO:0006744">
    <property type="term" value="P:ubiquinone biosynthetic process"/>
    <property type="evidence" value="ECO:0007669"/>
    <property type="project" value="TreeGrafter"/>
</dbReference>
<proteinExistence type="inferred from homology"/>
<keyword evidence="2" id="KW-0808">Transferase</keyword>
<comment type="similarity">
    <text evidence="1">Belongs to the protein kinase superfamily. ADCK protein kinase family.</text>
</comment>
<feature type="compositionally biased region" description="Basic and acidic residues" evidence="5">
    <location>
        <begin position="368"/>
        <end position="381"/>
    </location>
</feature>
<dbReference type="AlphaFoldDB" id="A0A1W5D7T0"/>
<evidence type="ECO:0000256" key="3">
    <source>
        <dbReference type="ARBA" id="ARBA00022741"/>
    </source>
</evidence>
<feature type="compositionally biased region" description="Basic and acidic residues" evidence="5">
    <location>
        <begin position="440"/>
        <end position="456"/>
    </location>
</feature>
<dbReference type="Pfam" id="PF03109">
    <property type="entry name" value="ABC1"/>
    <property type="match status" value="1"/>
</dbReference>
<keyword evidence="8" id="KW-1185">Reference proteome</keyword>
<feature type="region of interest" description="Disordered" evidence="5">
    <location>
        <begin position="116"/>
        <end position="150"/>
    </location>
</feature>
<dbReference type="InterPro" id="IPR011009">
    <property type="entry name" value="Kinase-like_dom_sf"/>
</dbReference>
<dbReference type="InterPro" id="IPR051409">
    <property type="entry name" value="Atypical_kinase_ADCK"/>
</dbReference>
<feature type="compositionally biased region" description="Basic and acidic residues" evidence="5">
    <location>
        <begin position="388"/>
        <end position="408"/>
    </location>
</feature>
<name>A0A1W5D7T0_9LECA</name>
<feature type="compositionally biased region" description="Polar residues" evidence="5">
    <location>
        <begin position="297"/>
        <end position="307"/>
    </location>
</feature>
<evidence type="ECO:0000256" key="1">
    <source>
        <dbReference type="ARBA" id="ARBA00009670"/>
    </source>
</evidence>
<evidence type="ECO:0000256" key="4">
    <source>
        <dbReference type="ARBA" id="ARBA00022840"/>
    </source>
</evidence>
<dbReference type="EMBL" id="FWEW01003236">
    <property type="protein sequence ID" value="SLM38982.1"/>
    <property type="molecule type" value="Genomic_DNA"/>
</dbReference>
<dbReference type="Proteomes" id="UP000192927">
    <property type="component" value="Unassembled WGS sequence"/>
</dbReference>
<reference evidence="8" key="1">
    <citation type="submission" date="2017-03" db="EMBL/GenBank/DDBJ databases">
        <authorList>
            <person name="Sharma R."/>
            <person name="Thines M."/>
        </authorList>
    </citation>
    <scope>NUCLEOTIDE SEQUENCE [LARGE SCALE GENOMIC DNA]</scope>
</reference>
<feature type="compositionally biased region" description="Basic and acidic residues" evidence="5">
    <location>
        <begin position="132"/>
        <end position="142"/>
    </location>
</feature>
<feature type="compositionally biased region" description="Low complexity" evidence="5">
    <location>
        <begin position="428"/>
        <end position="438"/>
    </location>
</feature>
<dbReference type="CDD" id="cd13970">
    <property type="entry name" value="ABC1_ADCK3"/>
    <property type="match status" value="1"/>
</dbReference>
<dbReference type="SUPFAM" id="SSF56112">
    <property type="entry name" value="Protein kinase-like (PK-like)"/>
    <property type="match status" value="1"/>
</dbReference>
<dbReference type="GO" id="GO:0005524">
    <property type="term" value="F:ATP binding"/>
    <property type="evidence" value="ECO:0007669"/>
    <property type="project" value="UniProtKB-KW"/>
</dbReference>
<keyword evidence="3" id="KW-0547">Nucleotide-binding</keyword>